<evidence type="ECO:0000313" key="1">
    <source>
        <dbReference type="EMBL" id="KJH47382.1"/>
    </source>
</evidence>
<name>A0A0D8XU89_DICVI</name>
<gene>
    <name evidence="1" type="ORF">DICVIV_06545</name>
</gene>
<reference evidence="1 2" key="1">
    <citation type="submission" date="2013-11" db="EMBL/GenBank/DDBJ databases">
        <title>Draft genome of the bovine lungworm Dictyocaulus viviparus.</title>
        <authorList>
            <person name="Mitreva M."/>
        </authorList>
    </citation>
    <scope>NUCLEOTIDE SEQUENCE [LARGE SCALE GENOMIC DNA]</scope>
    <source>
        <strain evidence="1 2">HannoverDv2000</strain>
    </source>
</reference>
<protein>
    <submittedName>
        <fullName evidence="1">Uncharacterized protein</fullName>
    </submittedName>
</protein>
<sequence length="172" mass="19962">MYYLVLIASSFSEQLLLGSATRRLVDCLSIWNCVYIWSTSESCSLICIHSYCKLTKFTKQFHREFGLFGFVVVRRHRSRNVVHQRESILAIRKHLLQSVGIGPSCEHLRFIVNACFDRNGSSFVDKIPSEMASCTDCIDHLLLYGMDYIDRCRITVFTYCKISKIRQSRTLE</sequence>
<dbReference type="Proteomes" id="UP000053766">
    <property type="component" value="Unassembled WGS sequence"/>
</dbReference>
<dbReference type="AlphaFoldDB" id="A0A0D8XU89"/>
<proteinExistence type="predicted"/>
<keyword evidence="2" id="KW-1185">Reference proteome</keyword>
<organism evidence="1 2">
    <name type="scientific">Dictyocaulus viviparus</name>
    <name type="common">Bovine lungworm</name>
    <dbReference type="NCBI Taxonomy" id="29172"/>
    <lineage>
        <taxon>Eukaryota</taxon>
        <taxon>Metazoa</taxon>
        <taxon>Ecdysozoa</taxon>
        <taxon>Nematoda</taxon>
        <taxon>Chromadorea</taxon>
        <taxon>Rhabditida</taxon>
        <taxon>Rhabditina</taxon>
        <taxon>Rhabditomorpha</taxon>
        <taxon>Strongyloidea</taxon>
        <taxon>Metastrongylidae</taxon>
        <taxon>Dictyocaulus</taxon>
    </lineage>
</organism>
<dbReference type="EMBL" id="KN716310">
    <property type="protein sequence ID" value="KJH47382.1"/>
    <property type="molecule type" value="Genomic_DNA"/>
</dbReference>
<evidence type="ECO:0000313" key="2">
    <source>
        <dbReference type="Proteomes" id="UP000053766"/>
    </source>
</evidence>
<accession>A0A0D8XU89</accession>
<reference evidence="2" key="2">
    <citation type="journal article" date="2016" name="Sci. Rep.">
        <title>Dictyocaulus viviparus genome, variome and transcriptome elucidate lungworm biology and support future intervention.</title>
        <authorList>
            <person name="McNulty S.N."/>
            <person name="Strube C."/>
            <person name="Rosa B.A."/>
            <person name="Martin J.C."/>
            <person name="Tyagi R."/>
            <person name="Choi Y.J."/>
            <person name="Wang Q."/>
            <person name="Hallsworth Pepin K."/>
            <person name="Zhang X."/>
            <person name="Ozersky P."/>
            <person name="Wilson R.K."/>
            <person name="Sternberg P.W."/>
            <person name="Gasser R.B."/>
            <person name="Mitreva M."/>
        </authorList>
    </citation>
    <scope>NUCLEOTIDE SEQUENCE [LARGE SCALE GENOMIC DNA]</scope>
    <source>
        <strain evidence="2">HannoverDv2000</strain>
    </source>
</reference>